<gene>
    <name evidence="1" type="ORF">Gotri_013564</name>
</gene>
<comment type="caution">
    <text evidence="1">The sequence shown here is derived from an EMBL/GenBank/DDBJ whole genome shotgun (WGS) entry which is preliminary data.</text>
</comment>
<sequence>MPQQFENFLGQFVDYDAAAVAKGFRAQMHVRVRLDV</sequence>
<protein>
    <submittedName>
        <fullName evidence="1">Uncharacterized protein</fullName>
    </submittedName>
</protein>
<keyword evidence="2" id="KW-1185">Reference proteome</keyword>
<evidence type="ECO:0000313" key="2">
    <source>
        <dbReference type="Proteomes" id="UP000593568"/>
    </source>
</evidence>
<name>A0A7J9DTY0_9ROSI</name>
<reference evidence="1 2" key="1">
    <citation type="journal article" date="2019" name="Genome Biol. Evol.">
        <title>Insights into the evolution of the New World diploid cottons (Gossypium, subgenus Houzingenia) based on genome sequencing.</title>
        <authorList>
            <person name="Grover C.E."/>
            <person name="Arick M.A. 2nd"/>
            <person name="Thrash A."/>
            <person name="Conover J.L."/>
            <person name="Sanders W.S."/>
            <person name="Peterson D.G."/>
            <person name="Frelichowski J.E."/>
            <person name="Scheffler J.A."/>
            <person name="Scheffler B.E."/>
            <person name="Wendel J.F."/>
        </authorList>
    </citation>
    <scope>NUCLEOTIDE SEQUENCE [LARGE SCALE GENOMIC DNA]</scope>
    <source>
        <strain evidence="1">8</strain>
        <tissue evidence="1">Leaf</tissue>
    </source>
</reference>
<dbReference type="EMBL" id="JABEZW010000004">
    <property type="protein sequence ID" value="MBA0764200.1"/>
    <property type="molecule type" value="Genomic_DNA"/>
</dbReference>
<proteinExistence type="predicted"/>
<accession>A0A7J9DTY0</accession>
<dbReference type="Proteomes" id="UP000593568">
    <property type="component" value="Unassembled WGS sequence"/>
</dbReference>
<organism evidence="1 2">
    <name type="scientific">Gossypium trilobum</name>
    <dbReference type="NCBI Taxonomy" id="34281"/>
    <lineage>
        <taxon>Eukaryota</taxon>
        <taxon>Viridiplantae</taxon>
        <taxon>Streptophyta</taxon>
        <taxon>Embryophyta</taxon>
        <taxon>Tracheophyta</taxon>
        <taxon>Spermatophyta</taxon>
        <taxon>Magnoliopsida</taxon>
        <taxon>eudicotyledons</taxon>
        <taxon>Gunneridae</taxon>
        <taxon>Pentapetalae</taxon>
        <taxon>rosids</taxon>
        <taxon>malvids</taxon>
        <taxon>Malvales</taxon>
        <taxon>Malvaceae</taxon>
        <taxon>Malvoideae</taxon>
        <taxon>Gossypium</taxon>
    </lineage>
</organism>
<evidence type="ECO:0000313" key="1">
    <source>
        <dbReference type="EMBL" id="MBA0764200.1"/>
    </source>
</evidence>
<dbReference type="AlphaFoldDB" id="A0A7J9DTY0"/>